<evidence type="ECO:0000256" key="4">
    <source>
        <dbReference type="ARBA" id="ARBA00022729"/>
    </source>
</evidence>
<keyword evidence="3" id="KW-0813">Transport</keyword>
<evidence type="ECO:0000256" key="1">
    <source>
        <dbReference type="ARBA" id="ARBA00004196"/>
    </source>
</evidence>
<dbReference type="Proteomes" id="UP000823900">
    <property type="component" value="Unassembled WGS sequence"/>
</dbReference>
<feature type="signal peptide" evidence="5">
    <location>
        <begin position="1"/>
        <end position="19"/>
    </location>
</feature>
<comment type="caution">
    <text evidence="6">The sequence shown here is derived from an EMBL/GenBank/DDBJ whole genome shotgun (WGS) entry which is preliminary data.</text>
</comment>
<dbReference type="SUPFAM" id="SSF53850">
    <property type="entry name" value="Periplasmic binding protein-like II"/>
    <property type="match status" value="1"/>
</dbReference>
<dbReference type="PROSITE" id="PS51257">
    <property type="entry name" value="PROKAR_LIPOPROTEIN"/>
    <property type="match status" value="1"/>
</dbReference>
<dbReference type="EMBL" id="DWZA01000060">
    <property type="protein sequence ID" value="HJA71296.1"/>
    <property type="molecule type" value="Genomic_DNA"/>
</dbReference>
<sequence length="427" mass="47704">MKTAALALLAASLAAGVTACGTGSKDGKTHLTFQIWDVAQRDGMQAICDAYTEKHPDVVIEVQVTSWSEYWTKLEAAAISNQMPDIFWMHTNEILKYADYGKIADLTDLYDDEDPDYYSKHFSEITLANIQGSDGRYYGVPKDKDTVGLVYNKEMFDAAGVAYPDETWTWDDMEEASQKIYDATGKYGLMAYGDDQLGYWNFVYQNGGTILSEDKKHGGFDQPATIEAMKYYIGLQDHDWCPDQNYFAETTPGTAFFSEQGAMFLEGNWNILSEMQNYPEMQGKWDVAVLPKCPDPASGDGRATISNGLCYATAAEGKNLDIVKDVLKFFGSEEGQRIQGESGAAIPAYIGLEQTWVDVFDQFDYRLNVECFVDMFDYSVQSVNNASRPVWKPEVTDALLKIYSGQLTVDEGLQEMQDAINTAAEEE</sequence>
<reference evidence="6" key="1">
    <citation type="journal article" date="2021" name="PeerJ">
        <title>Extensive microbial diversity within the chicken gut microbiome revealed by metagenomics and culture.</title>
        <authorList>
            <person name="Gilroy R."/>
            <person name="Ravi A."/>
            <person name="Getino M."/>
            <person name="Pursley I."/>
            <person name="Horton D.L."/>
            <person name="Alikhan N.F."/>
            <person name="Baker D."/>
            <person name="Gharbi K."/>
            <person name="Hall N."/>
            <person name="Watson M."/>
            <person name="Adriaenssens E.M."/>
            <person name="Foster-Nyarko E."/>
            <person name="Jarju S."/>
            <person name="Secka A."/>
            <person name="Antonio M."/>
            <person name="Oren A."/>
            <person name="Chaudhuri R.R."/>
            <person name="La Ragione R."/>
            <person name="Hildebrand F."/>
            <person name="Pallen M.J."/>
        </authorList>
    </citation>
    <scope>NUCLEOTIDE SEQUENCE</scope>
    <source>
        <strain evidence="6">CHK178-16964</strain>
    </source>
</reference>
<gene>
    <name evidence="6" type="ORF">IAA07_06895</name>
</gene>
<protein>
    <submittedName>
        <fullName evidence="6">Sugar ABC transporter substrate-binding protein</fullName>
    </submittedName>
</protein>
<dbReference type="Gene3D" id="3.40.190.10">
    <property type="entry name" value="Periplasmic binding protein-like II"/>
    <property type="match status" value="1"/>
</dbReference>
<evidence type="ECO:0000256" key="2">
    <source>
        <dbReference type="ARBA" id="ARBA00008520"/>
    </source>
</evidence>
<proteinExistence type="inferred from homology"/>
<evidence type="ECO:0000256" key="5">
    <source>
        <dbReference type="SAM" id="SignalP"/>
    </source>
</evidence>
<organism evidence="6 7">
    <name type="scientific">Candidatus Lachnoclostridium stercoravium</name>
    <dbReference type="NCBI Taxonomy" id="2838633"/>
    <lineage>
        <taxon>Bacteria</taxon>
        <taxon>Bacillati</taxon>
        <taxon>Bacillota</taxon>
        <taxon>Clostridia</taxon>
        <taxon>Lachnospirales</taxon>
        <taxon>Lachnospiraceae</taxon>
    </lineage>
</organism>
<name>A0A9D2HGM7_9FIRM</name>
<feature type="chain" id="PRO_5038527124" evidence="5">
    <location>
        <begin position="20"/>
        <end position="427"/>
    </location>
</feature>
<comment type="subcellular location">
    <subcellularLocation>
        <location evidence="1">Cell envelope</location>
    </subcellularLocation>
</comment>
<accession>A0A9D2HGM7</accession>
<dbReference type="AlphaFoldDB" id="A0A9D2HGM7"/>
<evidence type="ECO:0000256" key="3">
    <source>
        <dbReference type="ARBA" id="ARBA00022448"/>
    </source>
</evidence>
<comment type="similarity">
    <text evidence="2">Belongs to the bacterial solute-binding protein 1 family.</text>
</comment>
<dbReference type="PANTHER" id="PTHR43649:SF31">
    <property type="entry name" value="SN-GLYCEROL-3-PHOSPHATE-BINDING PERIPLASMIC PROTEIN UGPB"/>
    <property type="match status" value="1"/>
</dbReference>
<dbReference type="PANTHER" id="PTHR43649">
    <property type="entry name" value="ARABINOSE-BINDING PROTEIN-RELATED"/>
    <property type="match status" value="1"/>
</dbReference>
<dbReference type="CDD" id="cd13585">
    <property type="entry name" value="PBP2_TMBP_like"/>
    <property type="match status" value="1"/>
</dbReference>
<reference evidence="6" key="2">
    <citation type="submission" date="2021-04" db="EMBL/GenBank/DDBJ databases">
        <authorList>
            <person name="Gilroy R."/>
        </authorList>
    </citation>
    <scope>NUCLEOTIDE SEQUENCE</scope>
    <source>
        <strain evidence="6">CHK178-16964</strain>
    </source>
</reference>
<dbReference type="InterPro" id="IPR006059">
    <property type="entry name" value="SBP"/>
</dbReference>
<keyword evidence="4 5" id="KW-0732">Signal</keyword>
<evidence type="ECO:0000313" key="7">
    <source>
        <dbReference type="Proteomes" id="UP000823900"/>
    </source>
</evidence>
<dbReference type="InterPro" id="IPR050490">
    <property type="entry name" value="Bact_solute-bd_prot1"/>
</dbReference>
<dbReference type="GO" id="GO:0030313">
    <property type="term" value="C:cell envelope"/>
    <property type="evidence" value="ECO:0007669"/>
    <property type="project" value="UniProtKB-SubCell"/>
</dbReference>
<dbReference type="Pfam" id="PF01547">
    <property type="entry name" value="SBP_bac_1"/>
    <property type="match status" value="1"/>
</dbReference>
<evidence type="ECO:0000313" key="6">
    <source>
        <dbReference type="EMBL" id="HJA71296.1"/>
    </source>
</evidence>